<organism evidence="1 2">
    <name type="scientific">Citrus sinensis</name>
    <name type="common">Sweet orange</name>
    <name type="synonym">Citrus aurantium var. sinensis</name>
    <dbReference type="NCBI Taxonomy" id="2711"/>
    <lineage>
        <taxon>Eukaryota</taxon>
        <taxon>Viridiplantae</taxon>
        <taxon>Streptophyta</taxon>
        <taxon>Embryophyta</taxon>
        <taxon>Tracheophyta</taxon>
        <taxon>Spermatophyta</taxon>
        <taxon>Magnoliopsida</taxon>
        <taxon>eudicotyledons</taxon>
        <taxon>Gunneridae</taxon>
        <taxon>Pentapetalae</taxon>
        <taxon>rosids</taxon>
        <taxon>malvids</taxon>
        <taxon>Sapindales</taxon>
        <taxon>Rutaceae</taxon>
        <taxon>Aurantioideae</taxon>
        <taxon>Citrus</taxon>
    </lineage>
</organism>
<accession>A0ACB8J982</accession>
<comment type="caution">
    <text evidence="1">The sequence shown here is derived from an EMBL/GenBank/DDBJ whole genome shotgun (WGS) entry which is preliminary data.</text>
</comment>
<gene>
    <name evidence="1" type="ORF">KPL71_020610</name>
</gene>
<evidence type="ECO:0000313" key="2">
    <source>
        <dbReference type="Proteomes" id="UP000829398"/>
    </source>
</evidence>
<dbReference type="Proteomes" id="UP000829398">
    <property type="component" value="Chromosome 7"/>
</dbReference>
<dbReference type="EMBL" id="CM039176">
    <property type="protein sequence ID" value="KAH9714307.1"/>
    <property type="molecule type" value="Genomic_DNA"/>
</dbReference>
<reference evidence="2" key="1">
    <citation type="journal article" date="2023" name="Hortic. Res.">
        <title>A chromosome-level phased genome enabling allele-level studies in sweet orange: a case study on citrus Huanglongbing tolerance.</title>
        <authorList>
            <person name="Wu B."/>
            <person name="Yu Q."/>
            <person name="Deng Z."/>
            <person name="Duan Y."/>
            <person name="Luo F."/>
            <person name="Gmitter F. Jr."/>
        </authorList>
    </citation>
    <scope>NUCLEOTIDE SEQUENCE [LARGE SCALE GENOMIC DNA]</scope>
    <source>
        <strain evidence="2">cv. Valencia</strain>
    </source>
</reference>
<keyword evidence="2" id="KW-1185">Reference proteome</keyword>
<protein>
    <submittedName>
        <fullName evidence="1">Protein tesmin/TSO1-like CXC 5</fullName>
    </submittedName>
</protein>
<evidence type="ECO:0000313" key="1">
    <source>
        <dbReference type="EMBL" id="KAH9714307.1"/>
    </source>
</evidence>
<sequence>MAPHATLNCFPPKQSKLVGKSTDSVTDRSFFPPKLMKSVDKATKSSGFSPERLVMQLVFTEFGLSPVAKMLSTQLPISPPKPYTTLHSSSPFSLSKAEPPRSHQQANMKTKYGAPKLQKQCRCKQSRCLKLYCECFAAGAYCDGCGCNCCGNNVENEDLRQDAMESILERNPNAFRPKIGSSRSGAQDVDTPKVGKHNWGCRCKKTKCLKKYCECFHAKVFCSKNCKCVNCKNSEDYVEHETLSRSHYNNSKICNNSEGYENSIVVSGGDNSNTNISKNFEGSEEQKAISNGNHGEVNIYKHDENYFRKMCIKQANAAISAAVGLSGPSILQASRKRKLQKILDSNYEDLSIQRLSNHQKVNPFSVSSSLSAWSVDPTDHIDSSATLGSSEFHFSSKPSFTDIIQARDVAELCSTLVLVSEATRKVLGKNDTSYIQAVGGNLTADITEVQDVENFQKGSNVQKETSDDHLSGNKDDFISEGIDLKEGRSSSPETIRLYGETDELSGTSKSDWIPIHGCNGDVYVEQERLVLTIFSDCLKKIILGNLKDEGNGIVQKMESACNLLDETSKIEARAINTLTKPENAFLQSESTC</sequence>
<proteinExistence type="predicted"/>
<name>A0ACB8J982_CITSI</name>